<dbReference type="EMBL" id="BMYS01000001">
    <property type="protein sequence ID" value="GGW75744.1"/>
    <property type="molecule type" value="Genomic_DNA"/>
</dbReference>
<evidence type="ECO:0000313" key="2">
    <source>
        <dbReference type="EMBL" id="GGW75744.1"/>
    </source>
</evidence>
<comment type="caution">
    <text evidence="2">The sequence shown here is derived from an EMBL/GenBank/DDBJ whole genome shotgun (WGS) entry which is preliminary data.</text>
</comment>
<proteinExistence type="predicted"/>
<evidence type="ECO:0000256" key="1">
    <source>
        <dbReference type="SAM" id="SignalP"/>
    </source>
</evidence>
<keyword evidence="1" id="KW-0732">Signal</keyword>
<organism evidence="2 3">
    <name type="scientific">Advenella faeciporci</name>
    <dbReference type="NCBI Taxonomy" id="797535"/>
    <lineage>
        <taxon>Bacteria</taxon>
        <taxon>Pseudomonadati</taxon>
        <taxon>Pseudomonadota</taxon>
        <taxon>Betaproteobacteria</taxon>
        <taxon>Burkholderiales</taxon>
        <taxon>Alcaligenaceae</taxon>
    </lineage>
</organism>
<reference evidence="2" key="2">
    <citation type="submission" date="2020-09" db="EMBL/GenBank/DDBJ databases">
        <authorList>
            <person name="Sun Q."/>
            <person name="Kim S."/>
        </authorList>
    </citation>
    <scope>NUCLEOTIDE SEQUENCE</scope>
    <source>
        <strain evidence="2">KCTC 23732</strain>
    </source>
</reference>
<protein>
    <submittedName>
        <fullName evidence="2">Uncharacterized protein</fullName>
    </submittedName>
</protein>
<dbReference type="AlphaFoldDB" id="A0A918JE01"/>
<dbReference type="Proteomes" id="UP000608345">
    <property type="component" value="Unassembled WGS sequence"/>
</dbReference>
<evidence type="ECO:0000313" key="3">
    <source>
        <dbReference type="Proteomes" id="UP000608345"/>
    </source>
</evidence>
<name>A0A918JE01_9BURK</name>
<feature type="signal peptide" evidence="1">
    <location>
        <begin position="1"/>
        <end position="20"/>
    </location>
</feature>
<keyword evidence="3" id="KW-1185">Reference proteome</keyword>
<sequence>MSLLPKMLIASTLISPFANAVQAKTVKEVFNGDMLGTTQRYFESIAGIPRKSSGNEHSFRVQGCNITATIDNNDVSALRIELNDKCQADLSTFIDSYAPPANTPLTVGAFEFDNFTFMADCLGMCGNAYDPSVYALWEGPHAINFMEVLLEFKLVSDAAIDAATAWQNHMEQAAGENYVMDARFNCDDRFNTQGYNAFKKVTPTAITIGHGLSTLRSDCAK</sequence>
<reference evidence="2" key="1">
    <citation type="journal article" date="2014" name="Int. J. Syst. Evol. Microbiol.">
        <title>Complete genome sequence of Corynebacterium casei LMG S-19264T (=DSM 44701T), isolated from a smear-ripened cheese.</title>
        <authorList>
            <consortium name="US DOE Joint Genome Institute (JGI-PGF)"/>
            <person name="Walter F."/>
            <person name="Albersmeier A."/>
            <person name="Kalinowski J."/>
            <person name="Ruckert C."/>
        </authorList>
    </citation>
    <scope>NUCLEOTIDE SEQUENCE</scope>
    <source>
        <strain evidence="2">KCTC 23732</strain>
    </source>
</reference>
<gene>
    <name evidence="2" type="ORF">GCM10011450_01460</name>
</gene>
<accession>A0A918JE01</accession>
<feature type="chain" id="PRO_5037963368" evidence="1">
    <location>
        <begin position="21"/>
        <end position="221"/>
    </location>
</feature>
<dbReference type="RefSeq" id="WP_189383523.1">
    <property type="nucleotide sequence ID" value="NZ_BAABFY010000002.1"/>
</dbReference>